<keyword evidence="2 4" id="KW-0238">DNA-binding</keyword>
<dbReference type="InterPro" id="IPR050109">
    <property type="entry name" value="HTH-type_TetR-like_transc_reg"/>
</dbReference>
<organism evidence="6 7">
    <name type="scientific">Xylanimonas ulmi</name>
    <dbReference type="NCBI Taxonomy" id="228973"/>
    <lineage>
        <taxon>Bacteria</taxon>
        <taxon>Bacillati</taxon>
        <taxon>Actinomycetota</taxon>
        <taxon>Actinomycetes</taxon>
        <taxon>Micrococcales</taxon>
        <taxon>Promicromonosporaceae</taxon>
        <taxon>Xylanimonas</taxon>
    </lineage>
</organism>
<dbReference type="PROSITE" id="PS50977">
    <property type="entry name" value="HTH_TETR_2"/>
    <property type="match status" value="1"/>
</dbReference>
<keyword evidence="3" id="KW-0804">Transcription</keyword>
<evidence type="ECO:0000313" key="7">
    <source>
        <dbReference type="Proteomes" id="UP000293852"/>
    </source>
</evidence>
<dbReference type="InterPro" id="IPR001647">
    <property type="entry name" value="HTH_TetR"/>
</dbReference>
<dbReference type="PRINTS" id="PR00455">
    <property type="entry name" value="HTHTETR"/>
</dbReference>
<feature type="domain" description="HTH tetR-type" evidence="5">
    <location>
        <begin position="39"/>
        <end position="99"/>
    </location>
</feature>
<keyword evidence="1" id="KW-0805">Transcription regulation</keyword>
<dbReference type="Pfam" id="PF02909">
    <property type="entry name" value="TetR_C_1"/>
    <property type="match status" value="1"/>
</dbReference>
<reference evidence="6 7" key="1">
    <citation type="submission" date="2019-02" db="EMBL/GenBank/DDBJ databases">
        <title>Sequencing the genomes of 1000 actinobacteria strains.</title>
        <authorList>
            <person name="Klenk H.-P."/>
        </authorList>
    </citation>
    <scope>NUCLEOTIDE SEQUENCE [LARGE SCALE GENOMIC DNA]</scope>
    <source>
        <strain evidence="6 7">DSM 16932</strain>
    </source>
</reference>
<dbReference type="AlphaFoldDB" id="A0A4Q7M451"/>
<evidence type="ECO:0000256" key="2">
    <source>
        <dbReference type="ARBA" id="ARBA00023125"/>
    </source>
</evidence>
<sequence length="273" mass="29865">MDHQPPADAPEARLDPELVELVRRLWAPAPPSRRGPKAHLSVERIVDAALALADAEGLAAVSMARLGKALGVSPMALYRHVGSKDELLVHLTDRVAADLPALPSEGAWRERMERWMRVQIDLAVRRPWFLDLPLSTVMPGPHRLRWIDEAFAILADLPLSADEKFGIIGLLAQHVLGESRVQIEAARAGGQPYEDLAVMLGQFADPAHYPHLHAAFAGPTATVPETSDPEDDIAFGIHVVLDGVEAYVARRSASEPVRGARHADAHDERDERP</sequence>
<dbReference type="Pfam" id="PF00440">
    <property type="entry name" value="TetR_N"/>
    <property type="match status" value="1"/>
</dbReference>
<dbReference type="GO" id="GO:0003700">
    <property type="term" value="F:DNA-binding transcription factor activity"/>
    <property type="evidence" value="ECO:0007669"/>
    <property type="project" value="TreeGrafter"/>
</dbReference>
<dbReference type="EMBL" id="SGWX01000001">
    <property type="protein sequence ID" value="RZS62716.1"/>
    <property type="molecule type" value="Genomic_DNA"/>
</dbReference>
<dbReference type="InterPro" id="IPR004111">
    <property type="entry name" value="Repressor_TetR_C"/>
</dbReference>
<dbReference type="Gene3D" id="1.10.357.10">
    <property type="entry name" value="Tetracycline Repressor, domain 2"/>
    <property type="match status" value="1"/>
</dbReference>
<comment type="caution">
    <text evidence="6">The sequence shown here is derived from an EMBL/GenBank/DDBJ whole genome shotgun (WGS) entry which is preliminary data.</text>
</comment>
<evidence type="ECO:0000256" key="4">
    <source>
        <dbReference type="PROSITE-ProRule" id="PRU00335"/>
    </source>
</evidence>
<dbReference type="OrthoDB" id="329481at2"/>
<dbReference type="GO" id="GO:0045892">
    <property type="term" value="P:negative regulation of DNA-templated transcription"/>
    <property type="evidence" value="ECO:0007669"/>
    <property type="project" value="InterPro"/>
</dbReference>
<evidence type="ECO:0000256" key="3">
    <source>
        <dbReference type="ARBA" id="ARBA00023163"/>
    </source>
</evidence>
<proteinExistence type="predicted"/>
<dbReference type="InterPro" id="IPR036271">
    <property type="entry name" value="Tet_transcr_reg_TetR-rel_C_sf"/>
</dbReference>
<keyword evidence="7" id="KW-1185">Reference proteome</keyword>
<gene>
    <name evidence="6" type="ORF">EV386_3063</name>
</gene>
<dbReference type="SUPFAM" id="SSF48498">
    <property type="entry name" value="Tetracyclin repressor-like, C-terminal domain"/>
    <property type="match status" value="1"/>
</dbReference>
<feature type="DNA-binding region" description="H-T-H motif" evidence="4">
    <location>
        <begin position="62"/>
        <end position="81"/>
    </location>
</feature>
<dbReference type="SUPFAM" id="SSF46689">
    <property type="entry name" value="Homeodomain-like"/>
    <property type="match status" value="1"/>
</dbReference>
<evidence type="ECO:0000256" key="1">
    <source>
        <dbReference type="ARBA" id="ARBA00023015"/>
    </source>
</evidence>
<dbReference type="PANTHER" id="PTHR30055:SF151">
    <property type="entry name" value="TRANSCRIPTIONAL REGULATORY PROTEIN"/>
    <property type="match status" value="1"/>
</dbReference>
<name>A0A4Q7M451_9MICO</name>
<dbReference type="GO" id="GO:0000976">
    <property type="term" value="F:transcription cis-regulatory region binding"/>
    <property type="evidence" value="ECO:0007669"/>
    <property type="project" value="TreeGrafter"/>
</dbReference>
<dbReference type="Gene3D" id="1.10.10.60">
    <property type="entry name" value="Homeodomain-like"/>
    <property type="match status" value="1"/>
</dbReference>
<dbReference type="RefSeq" id="WP_130416179.1">
    <property type="nucleotide sequence ID" value="NZ_SGWX01000001.1"/>
</dbReference>
<evidence type="ECO:0000313" key="6">
    <source>
        <dbReference type="EMBL" id="RZS62716.1"/>
    </source>
</evidence>
<dbReference type="PANTHER" id="PTHR30055">
    <property type="entry name" value="HTH-TYPE TRANSCRIPTIONAL REGULATOR RUTR"/>
    <property type="match status" value="1"/>
</dbReference>
<evidence type="ECO:0000259" key="5">
    <source>
        <dbReference type="PROSITE" id="PS50977"/>
    </source>
</evidence>
<accession>A0A4Q7M451</accession>
<protein>
    <submittedName>
        <fullName evidence="6">TetR family transcriptional regulator</fullName>
    </submittedName>
</protein>
<dbReference type="InterPro" id="IPR009057">
    <property type="entry name" value="Homeodomain-like_sf"/>
</dbReference>
<dbReference type="Proteomes" id="UP000293852">
    <property type="component" value="Unassembled WGS sequence"/>
</dbReference>